<protein>
    <submittedName>
        <fullName evidence="2">Helix-turn-helix domain-containing protein</fullName>
    </submittedName>
</protein>
<dbReference type="Proteomes" id="UP001597368">
    <property type="component" value="Unassembled WGS sequence"/>
</dbReference>
<proteinExistence type="predicted"/>
<dbReference type="InterPro" id="IPR006120">
    <property type="entry name" value="Resolvase_HTH_dom"/>
</dbReference>
<dbReference type="EMBL" id="JBHUFV010000073">
    <property type="protein sequence ID" value="MFD1938748.1"/>
    <property type="molecule type" value="Genomic_DNA"/>
</dbReference>
<evidence type="ECO:0000313" key="2">
    <source>
        <dbReference type="EMBL" id="MFD1938748.1"/>
    </source>
</evidence>
<dbReference type="Pfam" id="PF02796">
    <property type="entry name" value="HTH_7"/>
    <property type="match status" value="1"/>
</dbReference>
<accession>A0ABW4T9N9</accession>
<evidence type="ECO:0000313" key="3">
    <source>
        <dbReference type="Proteomes" id="UP001597368"/>
    </source>
</evidence>
<keyword evidence="3" id="KW-1185">Reference proteome</keyword>
<sequence>MLAQPDATVASIARLVGVSRSTIYKGSR</sequence>
<organism evidence="2 3">
    <name type="scientific">Nonomuraea mangrovi</name>
    <dbReference type="NCBI Taxonomy" id="2316207"/>
    <lineage>
        <taxon>Bacteria</taxon>
        <taxon>Bacillati</taxon>
        <taxon>Actinomycetota</taxon>
        <taxon>Actinomycetes</taxon>
        <taxon>Streptosporangiales</taxon>
        <taxon>Streptosporangiaceae</taxon>
        <taxon>Nonomuraea</taxon>
    </lineage>
</organism>
<evidence type="ECO:0000259" key="1">
    <source>
        <dbReference type="Pfam" id="PF02796"/>
    </source>
</evidence>
<gene>
    <name evidence="2" type="ORF">ACFSKW_45530</name>
</gene>
<comment type="caution">
    <text evidence="2">The sequence shown here is derived from an EMBL/GenBank/DDBJ whole genome shotgun (WGS) entry which is preliminary data.</text>
</comment>
<dbReference type="RefSeq" id="WP_379580851.1">
    <property type="nucleotide sequence ID" value="NZ_JBHUFV010000073.1"/>
</dbReference>
<feature type="domain" description="Resolvase HTH" evidence="1">
    <location>
        <begin position="1"/>
        <end position="25"/>
    </location>
</feature>
<name>A0ABW4T9N9_9ACTN</name>
<reference evidence="3" key="1">
    <citation type="journal article" date="2019" name="Int. J. Syst. Evol. Microbiol.">
        <title>The Global Catalogue of Microorganisms (GCM) 10K type strain sequencing project: providing services to taxonomists for standard genome sequencing and annotation.</title>
        <authorList>
            <consortium name="The Broad Institute Genomics Platform"/>
            <consortium name="The Broad Institute Genome Sequencing Center for Infectious Disease"/>
            <person name="Wu L."/>
            <person name="Ma J."/>
        </authorList>
    </citation>
    <scope>NUCLEOTIDE SEQUENCE [LARGE SCALE GENOMIC DNA]</scope>
    <source>
        <strain evidence="3">ICMP 6774ER</strain>
    </source>
</reference>